<organism evidence="2 3">
    <name type="scientific">Parnassius apollo</name>
    <name type="common">Apollo butterfly</name>
    <name type="synonym">Papilio apollo</name>
    <dbReference type="NCBI Taxonomy" id="110799"/>
    <lineage>
        <taxon>Eukaryota</taxon>
        <taxon>Metazoa</taxon>
        <taxon>Ecdysozoa</taxon>
        <taxon>Arthropoda</taxon>
        <taxon>Hexapoda</taxon>
        <taxon>Insecta</taxon>
        <taxon>Pterygota</taxon>
        <taxon>Neoptera</taxon>
        <taxon>Endopterygota</taxon>
        <taxon>Lepidoptera</taxon>
        <taxon>Glossata</taxon>
        <taxon>Ditrysia</taxon>
        <taxon>Papilionoidea</taxon>
        <taxon>Papilionidae</taxon>
        <taxon>Parnassiinae</taxon>
        <taxon>Parnassini</taxon>
        <taxon>Parnassius</taxon>
        <taxon>Parnassius</taxon>
    </lineage>
</organism>
<evidence type="ECO:0000313" key="3">
    <source>
        <dbReference type="Proteomes" id="UP000691718"/>
    </source>
</evidence>
<protein>
    <submittedName>
        <fullName evidence="2">(apollo) hypothetical protein</fullName>
    </submittedName>
</protein>
<dbReference type="EMBL" id="CAJQZP010000904">
    <property type="protein sequence ID" value="CAG4995407.1"/>
    <property type="molecule type" value="Genomic_DNA"/>
</dbReference>
<feature type="signal peptide" evidence="1">
    <location>
        <begin position="1"/>
        <end position="25"/>
    </location>
</feature>
<sequence>MAAIFYVYSILICGFCVQALQTIKAFYCRDPDTGKLYPVNSTWPSQSFCGNYTCKLRKKNITDTEHSPIRKVNITNININFLESDGDMSSSPSEIVNIGRIIDQGMGHLLNKENISTKYEASEAKETGSNKYNNEGDRYLTENEIKTITEMLYTVKKSDLEAIVDIYNLAQDIYKEMDKDTTETVIQETKMPLQTQNKVDIKQEAATKNKQRISYWYEPLHYQNDKSKSENDVNYESTTKSTSNPNTFFKGSLTEKDFRKLPYYYPISNFQRISSYTHPGKQNVYQNTGSEHKPCKKPISNSNYVLPPWINKSLKKPYKAASSQNSFEPSLLLPFPFAYVNNNNLSGYPPNYYYGGYSGYPWAQFNVYNRNRNYQQSYLGTAYIAQLPGEAIYAKPEIHNEYEYHSNSITKEDIIDIITSMKNKDSKKMPDWQTDPLPAQVIEEVRGNAEKAKSLIPYHLRKKVKLEKVGKVIKLDETVKTKRSITENNSEAEEDDDVETYIVKTTCEPGTELGYFRRGNMSRPFPACCPERIER</sequence>
<name>A0A8S3X0V5_PARAO</name>
<dbReference type="AlphaFoldDB" id="A0A8S3X0V5"/>
<gene>
    <name evidence="2" type="ORF">PAPOLLO_LOCUS12808</name>
</gene>
<comment type="caution">
    <text evidence="2">The sequence shown here is derived from an EMBL/GenBank/DDBJ whole genome shotgun (WGS) entry which is preliminary data.</text>
</comment>
<dbReference type="Proteomes" id="UP000691718">
    <property type="component" value="Unassembled WGS sequence"/>
</dbReference>
<keyword evidence="3" id="KW-1185">Reference proteome</keyword>
<keyword evidence="1" id="KW-0732">Signal</keyword>
<reference evidence="2" key="1">
    <citation type="submission" date="2021-04" db="EMBL/GenBank/DDBJ databases">
        <authorList>
            <person name="Tunstrom K."/>
        </authorList>
    </citation>
    <scope>NUCLEOTIDE SEQUENCE</scope>
</reference>
<dbReference type="OrthoDB" id="7467570at2759"/>
<feature type="chain" id="PRO_5035764669" evidence="1">
    <location>
        <begin position="26"/>
        <end position="535"/>
    </location>
</feature>
<proteinExistence type="predicted"/>
<evidence type="ECO:0000256" key="1">
    <source>
        <dbReference type="SAM" id="SignalP"/>
    </source>
</evidence>
<evidence type="ECO:0000313" key="2">
    <source>
        <dbReference type="EMBL" id="CAG4995407.1"/>
    </source>
</evidence>
<accession>A0A8S3X0V5</accession>